<dbReference type="EMBL" id="JAUZQE010000061">
    <property type="protein sequence ID" value="MDR4127182.1"/>
    <property type="molecule type" value="Genomic_DNA"/>
</dbReference>
<dbReference type="InterPro" id="IPR050291">
    <property type="entry name" value="CDF_Transporter"/>
</dbReference>
<dbReference type="RefSeq" id="WP_347287716.1">
    <property type="nucleotide sequence ID" value="NZ_JAUZQE010000061.1"/>
</dbReference>
<evidence type="ECO:0000313" key="9">
    <source>
        <dbReference type="Proteomes" id="UP001232156"/>
    </source>
</evidence>
<keyword evidence="2" id="KW-0813">Transport</keyword>
<evidence type="ECO:0000256" key="6">
    <source>
        <dbReference type="SAM" id="Phobius"/>
    </source>
</evidence>
<comment type="subcellular location">
    <subcellularLocation>
        <location evidence="1">Membrane</location>
        <topology evidence="1">Multi-pass membrane protein</topology>
    </subcellularLocation>
</comment>
<keyword evidence="4 6" id="KW-1133">Transmembrane helix</keyword>
<keyword evidence="5 6" id="KW-0472">Membrane</keyword>
<evidence type="ECO:0000259" key="7">
    <source>
        <dbReference type="Pfam" id="PF01545"/>
    </source>
</evidence>
<accession>A0ABU1D9W6</accession>
<name>A0ABU1D9W6_9BURK</name>
<proteinExistence type="predicted"/>
<feature type="transmembrane region" description="Helical" evidence="6">
    <location>
        <begin position="126"/>
        <end position="145"/>
    </location>
</feature>
<dbReference type="InterPro" id="IPR058533">
    <property type="entry name" value="Cation_efflux_TM"/>
</dbReference>
<organism evidence="8 9">
    <name type="scientific">Yanghanlia caeni</name>
    <dbReference type="NCBI Taxonomy" id="3064283"/>
    <lineage>
        <taxon>Bacteria</taxon>
        <taxon>Pseudomonadati</taxon>
        <taxon>Pseudomonadota</taxon>
        <taxon>Betaproteobacteria</taxon>
        <taxon>Burkholderiales</taxon>
        <taxon>Alcaligenaceae</taxon>
        <taxon>Yanghanlia</taxon>
    </lineage>
</organism>
<keyword evidence="9" id="KW-1185">Reference proteome</keyword>
<dbReference type="Proteomes" id="UP001232156">
    <property type="component" value="Unassembled WGS sequence"/>
</dbReference>
<protein>
    <submittedName>
        <fullName evidence="8">Cation transporter</fullName>
    </submittedName>
</protein>
<dbReference type="SUPFAM" id="SSF161111">
    <property type="entry name" value="Cation efflux protein transmembrane domain-like"/>
    <property type="match status" value="1"/>
</dbReference>
<evidence type="ECO:0000313" key="8">
    <source>
        <dbReference type="EMBL" id="MDR4127182.1"/>
    </source>
</evidence>
<dbReference type="PANTHER" id="PTHR43840">
    <property type="entry name" value="MITOCHONDRIAL METAL TRANSPORTER 1-RELATED"/>
    <property type="match status" value="1"/>
</dbReference>
<evidence type="ECO:0000256" key="4">
    <source>
        <dbReference type="ARBA" id="ARBA00022989"/>
    </source>
</evidence>
<gene>
    <name evidence="8" type="ORF">Q8947_14480</name>
</gene>
<feature type="domain" description="Cation efflux protein transmembrane" evidence="7">
    <location>
        <begin position="16"/>
        <end position="219"/>
    </location>
</feature>
<evidence type="ECO:0000256" key="2">
    <source>
        <dbReference type="ARBA" id="ARBA00022448"/>
    </source>
</evidence>
<keyword evidence="3 6" id="KW-0812">Transmembrane</keyword>
<dbReference type="Pfam" id="PF01545">
    <property type="entry name" value="Cation_efflux"/>
    <property type="match status" value="1"/>
</dbReference>
<sequence length="314" mass="34722">MSCRVNFASEEGALRFSILITLLLTLLGVFFGLLADSLTLLFDAFYELIDVVMTGLALLVARLIAASTSGALASRRLSERFSMGFWHLEPMVLGVNGLMLMGAAAYGLYHAVESLLHGGRQLSFDYALIFAAVSLTLECTAMMVVKRAHRRIGSEFLALDVKSWQMSAWITMAYIVAFGFGHAAQGSALEWLTPYIDPLALGIVCAAVLPMPIGTVRRALADIFLVTPADLKKHVDDVARASVQRYGFASYRANVARVGRGRQIELYFLVSRDWPAKALAEWDRIRDEISDAIGEDTPDRWLMIVFTTDPEWTE</sequence>
<evidence type="ECO:0000256" key="5">
    <source>
        <dbReference type="ARBA" id="ARBA00023136"/>
    </source>
</evidence>
<reference evidence="8 9" key="1">
    <citation type="submission" date="2023-08" db="EMBL/GenBank/DDBJ databases">
        <title>Alcaligenaceae gen. nov., a novel taxon isolated from the sludge of Yixing Pesticide Factory.</title>
        <authorList>
            <person name="Ruan L."/>
        </authorList>
    </citation>
    <scope>NUCLEOTIDE SEQUENCE [LARGE SCALE GENOMIC DNA]</scope>
    <source>
        <strain evidence="8 9">LG-2</strain>
    </source>
</reference>
<dbReference type="PANTHER" id="PTHR43840:SF15">
    <property type="entry name" value="MITOCHONDRIAL METAL TRANSPORTER 1-RELATED"/>
    <property type="match status" value="1"/>
</dbReference>
<feature type="transmembrane region" description="Helical" evidence="6">
    <location>
        <begin position="45"/>
        <end position="65"/>
    </location>
</feature>
<dbReference type="Gene3D" id="1.20.1510.10">
    <property type="entry name" value="Cation efflux protein transmembrane domain"/>
    <property type="match status" value="1"/>
</dbReference>
<comment type="caution">
    <text evidence="8">The sequence shown here is derived from an EMBL/GenBank/DDBJ whole genome shotgun (WGS) entry which is preliminary data.</text>
</comment>
<feature type="transmembrane region" description="Helical" evidence="6">
    <location>
        <begin position="85"/>
        <end position="106"/>
    </location>
</feature>
<evidence type="ECO:0000256" key="1">
    <source>
        <dbReference type="ARBA" id="ARBA00004141"/>
    </source>
</evidence>
<feature type="transmembrane region" description="Helical" evidence="6">
    <location>
        <begin position="166"/>
        <end position="185"/>
    </location>
</feature>
<feature type="transmembrane region" description="Helical" evidence="6">
    <location>
        <begin position="191"/>
        <end position="209"/>
    </location>
</feature>
<feature type="transmembrane region" description="Helical" evidence="6">
    <location>
        <begin position="12"/>
        <end position="33"/>
    </location>
</feature>
<evidence type="ECO:0000256" key="3">
    <source>
        <dbReference type="ARBA" id="ARBA00022692"/>
    </source>
</evidence>
<dbReference type="InterPro" id="IPR027469">
    <property type="entry name" value="Cation_efflux_TMD_sf"/>
</dbReference>